<feature type="compositionally biased region" description="Pro residues" evidence="5">
    <location>
        <begin position="737"/>
        <end position="761"/>
    </location>
</feature>
<dbReference type="InterPro" id="IPR051134">
    <property type="entry name" value="PPP_phosphatase"/>
</dbReference>
<evidence type="ECO:0000313" key="8">
    <source>
        <dbReference type="EMBL" id="CAL1163798.1"/>
    </source>
</evidence>
<name>A0A9P1GET9_9DINO</name>
<proteinExistence type="inferred from homology"/>
<dbReference type="SUPFAM" id="SSF56300">
    <property type="entry name" value="Metallo-dependent phosphatases"/>
    <property type="match status" value="1"/>
</dbReference>
<dbReference type="EMBL" id="CAMXCT010004802">
    <property type="protein sequence ID" value="CAI4010423.1"/>
    <property type="molecule type" value="Genomic_DNA"/>
</dbReference>
<protein>
    <recommendedName>
        <fullName evidence="4">Serine/threonine-protein phosphatase</fullName>
        <ecNumber evidence="4">3.1.3.16</ecNumber>
    </recommendedName>
</protein>
<dbReference type="SUPFAM" id="SSF50249">
    <property type="entry name" value="Nucleic acid-binding proteins"/>
    <property type="match status" value="5"/>
</dbReference>
<dbReference type="InterPro" id="IPR006186">
    <property type="entry name" value="Ser/Thr-sp_prot-phosphatase"/>
</dbReference>
<dbReference type="Proteomes" id="UP001152797">
    <property type="component" value="Unassembled WGS sequence"/>
</dbReference>
<keyword evidence="4" id="KW-0378">Hydrolase</keyword>
<sequence length="1447" mass="161189">MGAGPCRGCCDRERDAMGGFVGDEPAIPIFGEEIEALSMPPIVPSKSVREMSPQNSCHSTPSKKSKTPKTPKTPMSPRTEHVDRESEFSDVDGFEMRAPVFMEAEFDFYDPLSKKAEALPLVEEVQHHRPGAHGPAKQDSPQLPVPENPQDPGAITPKTKRRNEVEVLTKWGVLSGKLIFSRVLTLTTMGSVYVIRAQQARLEQNSRVWRRIEGRARRVVTAAASLSARVVQEKGDMYHADWRTNEGGALSELFTSEYIDTLMILAKAGAKLLASQPVLAAAQVPCRIFGDLHGQLRDLLLLFAAFGFPGSKEDTADDDAMSYVFNGDFVDRGAHSLEVIGLLLALKVSMPNRIWLVRGNHEDRTMNARYGFFDECQERLGDTFGSKTYDLLQNAFDQLPLACVVGGQILCVHGGVGDGRWDLNELRAIRRPLGQLELGRSENRWIHNILWSDPIEDDLAQRCDESETGPVFGVHESPRNTTAVLFGWDVTKTFCARNGVAMVVRSHQSKRYGLGFDLMHDEKLIRVFSARDYEGHCNDGAVLLVRAIEHEEPPSSMSIRAQVLGSYAKKKKKAAKKLQELNALEKALGEHDVDHDVHSIGDGFPRPDRGTSLEEITQKQQSLQASGTAPYETRTARRWAPWRIFDGHLMAMKPPSKRARSPAVGEPAVGRIISFFAQKGYGFLQSGVCAKDVFFPRAALPLELQELELNQLKGLEVNFTFLEMDGKPRGENISPRGPLPGPPRVSPLLAPPAPPGLPSMPHPGGDRQALLGIHTGTLRSYDAKKGFGFILPDDLPEDIFYLRSELPPELDGIEPMRNQVVDRRVDFEVRQMENGKLRAQKLRFIAPRGPGGPGPLLPPPPMIPRAPQMPAPSGHREAALSYGRIRNYYPSKGYGFIEGNGREDLFFLPSSLPKELLESKQPLEGLEITFEAYTNEEGKARARNISPYLPPPPRGPPPHLASRAPPPPPVHMVQMMAPPPLIPAGAALQMAPKVEHRVVVGTVHSYDVSKGFGFMKAEGLNGDIFFARSELPVELREEEKEQLLGKHMEFELKTMPDGKFRARKLLHLRRIGGPRARGRVIKYYQEKGYGFMDCGWADNVFFLRSSLPKDLNDAPFEELKELEISFEVTSKDGKPRAKGLEIVGRERQASDHKEPQDGETLIGEIVNFDPTKDFGFVRAKDCDQDIYFTRAELPSELSGSDRRDQVVGKEVEFEVQVKSDGKLRAHQMQLSSAGEPGEPESELEDDVVQEMEDFLVDNGNRQNYGNFTNRFPRVRKSKLLKHFRIVDGDGRQFVELPLDHPRRTAEESVEEATRDAPGPEEFVDDFPEGPTQEVGEDDVDPNEPAIPLGPGLHPLGVIRDYDAKKGFGFIRCQGLSEDVFFPRTALPKSFQGQNIRDMPELRGVQVSFNYNPSGGRGPRTDSVQLLLRWLAADKCWLLKRTPIPAKP</sequence>
<comment type="catalytic activity">
    <reaction evidence="4">
        <text>O-phospho-L-threonyl-[protein] + H2O = L-threonyl-[protein] + phosphate</text>
        <dbReference type="Rhea" id="RHEA:47004"/>
        <dbReference type="Rhea" id="RHEA-COMP:11060"/>
        <dbReference type="Rhea" id="RHEA-COMP:11605"/>
        <dbReference type="ChEBI" id="CHEBI:15377"/>
        <dbReference type="ChEBI" id="CHEBI:30013"/>
        <dbReference type="ChEBI" id="CHEBI:43474"/>
        <dbReference type="ChEBI" id="CHEBI:61977"/>
        <dbReference type="EC" id="3.1.3.16"/>
    </reaction>
</comment>
<dbReference type="EMBL" id="CAMXCT030004802">
    <property type="protein sequence ID" value="CAL4797735.1"/>
    <property type="molecule type" value="Genomic_DNA"/>
</dbReference>
<feature type="compositionally biased region" description="Basic and acidic residues" evidence="5">
    <location>
        <begin position="78"/>
        <end position="87"/>
    </location>
</feature>
<keyword evidence="9" id="KW-1185">Reference proteome</keyword>
<gene>
    <name evidence="7" type="ORF">C1SCF055_LOCUS35693</name>
</gene>
<evidence type="ECO:0000256" key="5">
    <source>
        <dbReference type="SAM" id="MobiDB-lite"/>
    </source>
</evidence>
<feature type="compositionally biased region" description="Pro residues" evidence="5">
    <location>
        <begin position="948"/>
        <end position="967"/>
    </location>
</feature>
<dbReference type="InterPro" id="IPR012340">
    <property type="entry name" value="NA-bd_OB-fold"/>
</dbReference>
<comment type="cofactor">
    <cofactor evidence="1">
        <name>Mn(2+)</name>
        <dbReference type="ChEBI" id="CHEBI:29035"/>
    </cofactor>
</comment>
<accession>A0A9P1GET9</accession>
<comment type="similarity">
    <text evidence="4">Belongs to the PPP phosphatase family.</text>
</comment>
<comment type="caution">
    <text evidence="7">The sequence shown here is derived from an EMBL/GenBank/DDBJ whole genome shotgun (WGS) entry which is preliminary data.</text>
</comment>
<dbReference type="InterPro" id="IPR002059">
    <property type="entry name" value="CSP_DNA-bd"/>
</dbReference>
<feature type="region of interest" description="Disordered" evidence="5">
    <location>
        <begin position="127"/>
        <end position="161"/>
    </location>
</feature>
<feature type="compositionally biased region" description="Basic and acidic residues" evidence="5">
    <location>
        <begin position="1301"/>
        <end position="1314"/>
    </location>
</feature>
<keyword evidence="2" id="KW-0479">Metal-binding</keyword>
<dbReference type="CDD" id="cd00144">
    <property type="entry name" value="MPP_PPP_family"/>
    <property type="match status" value="1"/>
</dbReference>
<feature type="region of interest" description="Disordered" evidence="5">
    <location>
        <begin position="728"/>
        <end position="764"/>
    </location>
</feature>
<dbReference type="Gene3D" id="3.60.21.10">
    <property type="match status" value="1"/>
</dbReference>
<dbReference type="EMBL" id="CAMXCT020004802">
    <property type="protein sequence ID" value="CAL1163798.1"/>
    <property type="molecule type" value="Genomic_DNA"/>
</dbReference>
<reference evidence="7" key="1">
    <citation type="submission" date="2022-10" db="EMBL/GenBank/DDBJ databases">
        <authorList>
            <person name="Chen Y."/>
            <person name="Dougan E. K."/>
            <person name="Chan C."/>
            <person name="Rhodes N."/>
            <person name="Thang M."/>
        </authorList>
    </citation>
    <scope>NUCLEOTIDE SEQUENCE</scope>
</reference>
<dbReference type="GO" id="GO:0003676">
    <property type="term" value="F:nucleic acid binding"/>
    <property type="evidence" value="ECO:0007669"/>
    <property type="project" value="InterPro"/>
</dbReference>
<dbReference type="InterPro" id="IPR004843">
    <property type="entry name" value="Calcineurin-like_PHP"/>
</dbReference>
<evidence type="ECO:0000256" key="3">
    <source>
        <dbReference type="ARBA" id="ARBA00023211"/>
    </source>
</evidence>
<dbReference type="PANTHER" id="PTHR45668">
    <property type="entry name" value="SERINE/THREONINE-PROTEIN PHOSPHATASE 5-RELATED"/>
    <property type="match status" value="1"/>
</dbReference>
<reference evidence="8" key="2">
    <citation type="submission" date="2024-04" db="EMBL/GenBank/DDBJ databases">
        <authorList>
            <person name="Chen Y."/>
            <person name="Shah S."/>
            <person name="Dougan E. K."/>
            <person name="Thang M."/>
            <person name="Chan C."/>
        </authorList>
    </citation>
    <scope>NUCLEOTIDE SEQUENCE [LARGE SCALE GENOMIC DNA]</scope>
</reference>
<dbReference type="EC" id="3.1.3.16" evidence="4"/>
<dbReference type="SMART" id="SM00357">
    <property type="entry name" value="CSP"/>
    <property type="match status" value="7"/>
</dbReference>
<dbReference type="Gene3D" id="2.40.50.140">
    <property type="entry name" value="Nucleic acid-binding proteins"/>
    <property type="match status" value="6"/>
</dbReference>
<feature type="domain" description="CSD" evidence="6">
    <location>
        <begin position="880"/>
        <end position="947"/>
    </location>
</feature>
<dbReference type="PANTHER" id="PTHR45668:SF5">
    <property type="entry name" value="SERINE_THREONINE-PROTEIN PHOSPHATASE 5"/>
    <property type="match status" value="1"/>
</dbReference>
<dbReference type="SMART" id="SM00156">
    <property type="entry name" value="PP2Ac"/>
    <property type="match status" value="1"/>
</dbReference>
<evidence type="ECO:0000256" key="1">
    <source>
        <dbReference type="ARBA" id="ARBA00001936"/>
    </source>
</evidence>
<keyword evidence="3" id="KW-0464">Manganese</keyword>
<evidence type="ECO:0000256" key="4">
    <source>
        <dbReference type="RuleBase" id="RU004273"/>
    </source>
</evidence>
<dbReference type="GO" id="GO:0004722">
    <property type="term" value="F:protein serine/threonine phosphatase activity"/>
    <property type="evidence" value="ECO:0007669"/>
    <property type="project" value="UniProtKB-EC"/>
</dbReference>
<feature type="region of interest" description="Disordered" evidence="5">
    <location>
        <begin position="945"/>
        <end position="967"/>
    </location>
</feature>
<dbReference type="PROSITE" id="PS51857">
    <property type="entry name" value="CSD_2"/>
    <property type="match status" value="1"/>
</dbReference>
<evidence type="ECO:0000259" key="6">
    <source>
        <dbReference type="PROSITE" id="PS51857"/>
    </source>
</evidence>
<dbReference type="PROSITE" id="PS00125">
    <property type="entry name" value="SER_THR_PHOSPHATASE"/>
    <property type="match status" value="1"/>
</dbReference>
<dbReference type="InterPro" id="IPR011129">
    <property type="entry name" value="CSD"/>
</dbReference>
<dbReference type="PRINTS" id="PR00114">
    <property type="entry name" value="STPHPHTASE"/>
</dbReference>
<dbReference type="GO" id="GO:0046872">
    <property type="term" value="F:metal ion binding"/>
    <property type="evidence" value="ECO:0007669"/>
    <property type="project" value="UniProtKB-KW"/>
</dbReference>
<dbReference type="CDD" id="cd04458">
    <property type="entry name" value="CSP_CDS"/>
    <property type="match status" value="2"/>
</dbReference>
<feature type="region of interest" description="Disordered" evidence="5">
    <location>
        <begin position="41"/>
        <end position="88"/>
    </location>
</feature>
<evidence type="ECO:0000313" key="7">
    <source>
        <dbReference type="EMBL" id="CAI4010423.1"/>
    </source>
</evidence>
<feature type="region of interest" description="Disordered" evidence="5">
    <location>
        <begin position="1301"/>
        <end position="1343"/>
    </location>
</feature>
<evidence type="ECO:0000256" key="2">
    <source>
        <dbReference type="ARBA" id="ARBA00022723"/>
    </source>
</evidence>
<dbReference type="Pfam" id="PF00149">
    <property type="entry name" value="Metallophos"/>
    <property type="match status" value="1"/>
</dbReference>
<organism evidence="7">
    <name type="scientific">Cladocopium goreaui</name>
    <dbReference type="NCBI Taxonomy" id="2562237"/>
    <lineage>
        <taxon>Eukaryota</taxon>
        <taxon>Sar</taxon>
        <taxon>Alveolata</taxon>
        <taxon>Dinophyceae</taxon>
        <taxon>Suessiales</taxon>
        <taxon>Symbiodiniaceae</taxon>
        <taxon>Cladocopium</taxon>
    </lineage>
</organism>
<dbReference type="InterPro" id="IPR029052">
    <property type="entry name" value="Metallo-depent_PP-like"/>
</dbReference>
<dbReference type="OrthoDB" id="442428at2759"/>
<evidence type="ECO:0000313" key="9">
    <source>
        <dbReference type="Proteomes" id="UP001152797"/>
    </source>
</evidence>
<feature type="region of interest" description="Disordered" evidence="5">
    <location>
        <begin position="1137"/>
        <end position="1156"/>
    </location>
</feature>